<evidence type="ECO:0000313" key="4">
    <source>
        <dbReference type="EMBL" id="OBX10693.1"/>
    </source>
</evidence>
<dbReference type="PANTHER" id="PTHR35037:SF3">
    <property type="entry name" value="C-TERMINAL REGION OF AIDA-LIKE PROTEIN"/>
    <property type="match status" value="1"/>
</dbReference>
<feature type="non-terminal residue" evidence="4">
    <location>
        <position position="789"/>
    </location>
</feature>
<keyword evidence="2" id="KW-0472">Membrane</keyword>
<evidence type="ECO:0000256" key="2">
    <source>
        <dbReference type="SAM" id="Phobius"/>
    </source>
</evidence>
<dbReference type="Pfam" id="PF13018">
    <property type="entry name" value="ESPR"/>
    <property type="match status" value="1"/>
</dbReference>
<dbReference type="Gene3D" id="2.160.20.20">
    <property type="match status" value="1"/>
</dbReference>
<dbReference type="InterPro" id="IPR024973">
    <property type="entry name" value="ESPR"/>
</dbReference>
<dbReference type="Pfam" id="PF12951">
    <property type="entry name" value="PATR"/>
    <property type="match status" value="5"/>
</dbReference>
<dbReference type="InterPro" id="IPR011050">
    <property type="entry name" value="Pectin_lyase_fold/virulence"/>
</dbReference>
<gene>
    <name evidence="4" type="ORF">QV07_03410</name>
</gene>
<keyword evidence="2" id="KW-1133">Transmembrane helix</keyword>
<evidence type="ECO:0000256" key="1">
    <source>
        <dbReference type="ARBA" id="ARBA00022729"/>
    </source>
</evidence>
<reference evidence="4 5" key="1">
    <citation type="submission" date="2014-11" db="EMBL/GenBank/DDBJ databases">
        <title>Pan-genome of Gallibacterium spp.</title>
        <authorList>
            <person name="Kudirkiene E."/>
            <person name="Bojesen A.M."/>
        </authorList>
    </citation>
    <scope>NUCLEOTIDE SEQUENCE [LARGE SCALE GENOMIC DNA]</scope>
    <source>
        <strain evidence="4 5">F298</strain>
    </source>
</reference>
<dbReference type="EMBL" id="JTJS01000027">
    <property type="protein sequence ID" value="OBX10693.1"/>
    <property type="molecule type" value="Genomic_DNA"/>
</dbReference>
<organism evidence="4 5">
    <name type="scientific">Gallibacterium genomosp. 3</name>
    <dbReference type="NCBI Taxonomy" id="505345"/>
    <lineage>
        <taxon>Bacteria</taxon>
        <taxon>Pseudomonadati</taxon>
        <taxon>Pseudomonadota</taxon>
        <taxon>Gammaproteobacteria</taxon>
        <taxon>Pasteurellales</taxon>
        <taxon>Pasteurellaceae</taxon>
        <taxon>Gallibacterium</taxon>
    </lineage>
</organism>
<feature type="transmembrane region" description="Helical" evidence="2">
    <location>
        <begin position="44"/>
        <end position="65"/>
    </location>
</feature>
<protein>
    <recommendedName>
        <fullName evidence="3">ESPR domain-containing protein</fullName>
    </recommendedName>
</protein>
<name>A0A1A7Q755_9PAST</name>
<dbReference type="Proteomes" id="UP000243168">
    <property type="component" value="Unassembled WGS sequence"/>
</dbReference>
<dbReference type="InterPro" id="IPR013425">
    <property type="entry name" value="Autotrns_rpt"/>
</dbReference>
<dbReference type="PANTHER" id="PTHR35037">
    <property type="entry name" value="C-TERMINAL REGION OF AIDA-LIKE PROTEIN"/>
    <property type="match status" value="1"/>
</dbReference>
<dbReference type="AlphaFoldDB" id="A0A1A7Q755"/>
<dbReference type="RefSeq" id="WP_197494669.1">
    <property type="nucleotide sequence ID" value="NZ_JTJS01000027.1"/>
</dbReference>
<evidence type="ECO:0000313" key="5">
    <source>
        <dbReference type="Proteomes" id="UP000243168"/>
    </source>
</evidence>
<evidence type="ECO:0000259" key="3">
    <source>
        <dbReference type="Pfam" id="PF13018"/>
    </source>
</evidence>
<keyword evidence="2" id="KW-0812">Transmembrane</keyword>
<feature type="domain" description="ESPR" evidence="3">
    <location>
        <begin position="1"/>
        <end position="35"/>
    </location>
</feature>
<accession>A0A1A7Q755</accession>
<dbReference type="NCBIfam" id="TIGR02601">
    <property type="entry name" value="autotrns_rpt"/>
    <property type="match status" value="2"/>
</dbReference>
<proteinExistence type="predicted"/>
<dbReference type="InterPro" id="IPR051551">
    <property type="entry name" value="Autotransporter_adhesion"/>
</dbReference>
<dbReference type="SUPFAM" id="SSF51126">
    <property type="entry name" value="Pectin lyase-like"/>
    <property type="match status" value="2"/>
</dbReference>
<keyword evidence="1" id="KW-0732">Signal</keyword>
<comment type="caution">
    <text evidence="4">The sequence shown here is derived from an EMBL/GenBank/DDBJ whole genome shotgun (WGS) entry which is preliminary data.</text>
</comment>
<sequence length="789" mass="80693">MNKIYRVIWNAAKGVWQCTSEIANAKGKSKSQSMRLNKQETEKNLYRSFFLTPLVVILMLVSNGAQADKFEIDRTFTTNYTDPYGSKGIYDDKGVLIGSPDSTGTYFGTSKPITITIKDGASFTASQDVQVVHRADWYSDNNSAAGSKVVVTGSGSELLLSGEGSWLDIGSGAYGFLDITNGGKVTAKGNVDVGSNRGSTLSVLTVDGKGSSLWVANDLVIGDHVPVLKIVGSGQLSIKNGGKVEAGSLTSSELNAVAEVIIDNGTIELRDSKKKLFDQFDTAATTKKDKIEIKSGGATLVLNGTSANNYTQFNKAVISGEGALTKQGGGNLILTADNTYSGGTNVTQGTLQLGNGSATGKAGSGKITLSDSTTLALNHGTNNFTLDNAIEGGGKISQLTNNTGTTIVTNNNTGFTGDVEIQGGTLQVGNGSTSGDIGKGNVTVNSGANLQINHSNSYTLDNTIGGEGNLIQAGNGITIVTKDNTYTGTTTINSSTLQVGNGSTSGDIGNGTVTVSSGANLQINRSDSYILDNNVTGAGNLEQAGSGKTSLDTGKNYNYTGKTTVSNGELDIVSGASINGTSEVSIGSDKMYSAEAADQGQAKLTVNGTLTTAKSGNDSGDVVLTHGQLTVNGNATVGNIKSTTESGNKLATVTVNNGGILTTNLVDKDVLFENFKTSPAPDTVTINGTWNANVASGMVKQETDAAFTGNGTLNKTGSGTLTLDAANTIGNTNIQDGEISVNAGKSLAITNSLTVGDGKDGAGTATLTNAGTVTADTVTVKSDGNLTNT</sequence>
<dbReference type="InterPro" id="IPR012332">
    <property type="entry name" value="Autotransporter_pectin_lyase_C"/>
</dbReference>